<proteinExistence type="predicted"/>
<sequence length="239" mass="26197">MFKLAQADGVLDEAEILLFHFARTAATANGLHVLTASEFQTNTLSKFAQVTHNSQYAKPLCTKQHHDGRPFYVVSPFSATYDVPASDAVTSVRDERLMDHCKGGHNINTLCHGPSTNGPDSLEKRSFCTLCLIVDSFQFLLHRMSLLGVESFDGDLALLAELRTVMSTVKVFCTTGVQDIEARVSKWTVMNIAPPVGWGVLQGYGTDYDEGENFVLDQQAIRSALKASSVTMALPDVHL</sequence>
<dbReference type="EMBL" id="KN834777">
    <property type="protein sequence ID" value="KIK60058.1"/>
    <property type="molecule type" value="Genomic_DNA"/>
</dbReference>
<name>A0A0D0CVM3_9AGAR</name>
<protein>
    <submittedName>
        <fullName evidence="1">Uncharacterized protein</fullName>
    </submittedName>
</protein>
<dbReference type="Proteomes" id="UP000053593">
    <property type="component" value="Unassembled WGS sequence"/>
</dbReference>
<reference evidence="1 2" key="1">
    <citation type="submission" date="2014-04" db="EMBL/GenBank/DDBJ databases">
        <title>Evolutionary Origins and Diversification of the Mycorrhizal Mutualists.</title>
        <authorList>
            <consortium name="DOE Joint Genome Institute"/>
            <consortium name="Mycorrhizal Genomics Consortium"/>
            <person name="Kohler A."/>
            <person name="Kuo A."/>
            <person name="Nagy L.G."/>
            <person name="Floudas D."/>
            <person name="Copeland A."/>
            <person name="Barry K.W."/>
            <person name="Cichocki N."/>
            <person name="Veneault-Fourrey C."/>
            <person name="LaButti K."/>
            <person name="Lindquist E.A."/>
            <person name="Lipzen A."/>
            <person name="Lundell T."/>
            <person name="Morin E."/>
            <person name="Murat C."/>
            <person name="Riley R."/>
            <person name="Ohm R."/>
            <person name="Sun H."/>
            <person name="Tunlid A."/>
            <person name="Henrissat B."/>
            <person name="Grigoriev I.V."/>
            <person name="Hibbett D.S."/>
            <person name="Martin F."/>
        </authorList>
    </citation>
    <scope>NUCLEOTIDE SEQUENCE [LARGE SCALE GENOMIC DNA]</scope>
    <source>
        <strain evidence="1 2">FD-317 M1</strain>
    </source>
</reference>
<organism evidence="1 2">
    <name type="scientific">Collybiopsis luxurians FD-317 M1</name>
    <dbReference type="NCBI Taxonomy" id="944289"/>
    <lineage>
        <taxon>Eukaryota</taxon>
        <taxon>Fungi</taxon>
        <taxon>Dikarya</taxon>
        <taxon>Basidiomycota</taxon>
        <taxon>Agaricomycotina</taxon>
        <taxon>Agaricomycetes</taxon>
        <taxon>Agaricomycetidae</taxon>
        <taxon>Agaricales</taxon>
        <taxon>Marasmiineae</taxon>
        <taxon>Omphalotaceae</taxon>
        <taxon>Collybiopsis</taxon>
        <taxon>Collybiopsis luxurians</taxon>
    </lineage>
</organism>
<dbReference type="HOGENOM" id="CLU_101443_0_0_1"/>
<evidence type="ECO:0000313" key="2">
    <source>
        <dbReference type="Proteomes" id="UP000053593"/>
    </source>
</evidence>
<gene>
    <name evidence="1" type="ORF">GYMLUDRAFT_244836</name>
</gene>
<keyword evidence="2" id="KW-1185">Reference proteome</keyword>
<evidence type="ECO:0000313" key="1">
    <source>
        <dbReference type="EMBL" id="KIK60058.1"/>
    </source>
</evidence>
<dbReference type="AlphaFoldDB" id="A0A0D0CVM3"/>
<accession>A0A0D0CVM3</accession>